<name>A0A5B7ELD5_PORTR</name>
<proteinExistence type="predicted"/>
<keyword evidence="2" id="KW-1185">Reference proteome</keyword>
<comment type="caution">
    <text evidence="1">The sequence shown here is derived from an EMBL/GenBank/DDBJ whole genome shotgun (WGS) entry which is preliminary data.</text>
</comment>
<gene>
    <name evidence="1" type="ORF">E2C01_028440</name>
</gene>
<organism evidence="1 2">
    <name type="scientific">Portunus trituberculatus</name>
    <name type="common">Swimming crab</name>
    <name type="synonym">Neptunus trituberculatus</name>
    <dbReference type="NCBI Taxonomy" id="210409"/>
    <lineage>
        <taxon>Eukaryota</taxon>
        <taxon>Metazoa</taxon>
        <taxon>Ecdysozoa</taxon>
        <taxon>Arthropoda</taxon>
        <taxon>Crustacea</taxon>
        <taxon>Multicrustacea</taxon>
        <taxon>Malacostraca</taxon>
        <taxon>Eumalacostraca</taxon>
        <taxon>Eucarida</taxon>
        <taxon>Decapoda</taxon>
        <taxon>Pleocyemata</taxon>
        <taxon>Brachyura</taxon>
        <taxon>Eubrachyura</taxon>
        <taxon>Portunoidea</taxon>
        <taxon>Portunidae</taxon>
        <taxon>Portuninae</taxon>
        <taxon>Portunus</taxon>
    </lineage>
</organism>
<evidence type="ECO:0000313" key="2">
    <source>
        <dbReference type="Proteomes" id="UP000324222"/>
    </source>
</evidence>
<dbReference type="EMBL" id="VSRR010003182">
    <property type="protein sequence ID" value="MPC35032.1"/>
    <property type="molecule type" value="Genomic_DNA"/>
</dbReference>
<dbReference type="AlphaFoldDB" id="A0A5B7ELD5"/>
<evidence type="ECO:0000313" key="1">
    <source>
        <dbReference type="EMBL" id="MPC35032.1"/>
    </source>
</evidence>
<reference evidence="1 2" key="1">
    <citation type="submission" date="2019-05" db="EMBL/GenBank/DDBJ databases">
        <title>Another draft genome of Portunus trituberculatus and its Hox gene families provides insights of decapod evolution.</title>
        <authorList>
            <person name="Jeong J.-H."/>
            <person name="Song I."/>
            <person name="Kim S."/>
            <person name="Choi T."/>
            <person name="Kim D."/>
            <person name="Ryu S."/>
            <person name="Kim W."/>
        </authorList>
    </citation>
    <scope>NUCLEOTIDE SEQUENCE [LARGE SCALE GENOMIC DNA]</scope>
    <source>
        <tissue evidence="1">Muscle</tissue>
    </source>
</reference>
<protein>
    <submittedName>
        <fullName evidence="1">Uncharacterized protein</fullName>
    </submittedName>
</protein>
<accession>A0A5B7ELD5</accession>
<dbReference type="Proteomes" id="UP000324222">
    <property type="component" value="Unassembled WGS sequence"/>
</dbReference>
<sequence length="76" mass="8616">MTWSFSFKGCRGTVEPWVLWDLRGLQAHGFESCPRSKCRLGFLTRGNSFLAEVKVGEDNLEKEGRRVGRRREVAGG</sequence>